<dbReference type="EMBL" id="DTBD01000049">
    <property type="protein sequence ID" value="HGQ64701.1"/>
    <property type="molecule type" value="Genomic_DNA"/>
</dbReference>
<evidence type="ECO:0000313" key="9">
    <source>
        <dbReference type="EMBL" id="HGQ64701.1"/>
    </source>
</evidence>
<sequence>MLAKSFNSVKENTINYLYSNQFLLMVVEIMINIAWVLEAAILIYMVSMVIFLVRILRGPTIFDRVIAVDALSCDLTVFMALIALYTENTYIAFPMIFIALWAYVLDLYVSKYLEFKDIGG</sequence>
<feature type="transmembrane region" description="Helical" evidence="7">
    <location>
        <begin position="91"/>
        <end position="109"/>
    </location>
</feature>
<evidence type="ECO:0000256" key="3">
    <source>
        <dbReference type="ARBA" id="ARBA00022475"/>
    </source>
</evidence>
<reference evidence="9" key="1">
    <citation type="journal article" date="2020" name="mSystems">
        <title>Genome- and Community-Level Interaction Insights into Carbon Utilization and Element Cycling Functions of Hydrothermarchaeota in Hydrothermal Sediment.</title>
        <authorList>
            <person name="Zhou Z."/>
            <person name="Liu Y."/>
            <person name="Xu W."/>
            <person name="Pan J."/>
            <person name="Luo Z.H."/>
            <person name="Li M."/>
        </authorList>
    </citation>
    <scope>NUCLEOTIDE SEQUENCE [LARGE SCALE GENOMIC DNA]</scope>
    <source>
        <strain evidence="9">SpSt-637</strain>
        <strain evidence="8">SpSt-667</strain>
    </source>
</reference>
<dbReference type="AlphaFoldDB" id="A0A7C4JKR1"/>
<dbReference type="Pfam" id="PF04066">
    <property type="entry name" value="MrpF_PhaF"/>
    <property type="match status" value="1"/>
</dbReference>
<feature type="transmembrane region" description="Helical" evidence="7">
    <location>
        <begin position="65"/>
        <end position="85"/>
    </location>
</feature>
<evidence type="ECO:0000256" key="5">
    <source>
        <dbReference type="ARBA" id="ARBA00022989"/>
    </source>
</evidence>
<evidence type="ECO:0000313" key="8">
    <source>
        <dbReference type="EMBL" id="HGQ35144.1"/>
    </source>
</evidence>
<evidence type="ECO:0000256" key="4">
    <source>
        <dbReference type="ARBA" id="ARBA00022692"/>
    </source>
</evidence>
<dbReference type="PANTHER" id="PTHR34702">
    <property type="entry name" value="NA(+)/H(+) ANTIPORTER SUBUNIT F1"/>
    <property type="match status" value="1"/>
</dbReference>
<organism evidence="9">
    <name type="scientific">Ignisphaera aggregans</name>
    <dbReference type="NCBI Taxonomy" id="334771"/>
    <lineage>
        <taxon>Archaea</taxon>
        <taxon>Thermoproteota</taxon>
        <taxon>Thermoprotei</taxon>
        <taxon>Desulfurococcales</taxon>
        <taxon>Desulfurococcaceae</taxon>
        <taxon>Ignisphaera</taxon>
    </lineage>
</organism>
<proteinExistence type="predicted"/>
<comment type="subcellular location">
    <subcellularLocation>
        <location evidence="1">Cell membrane</location>
        <topology evidence="1">Multi-pass membrane protein</topology>
    </subcellularLocation>
</comment>
<keyword evidence="6 7" id="KW-0472">Membrane</keyword>
<dbReference type="PANTHER" id="PTHR34702:SF1">
    <property type="entry name" value="NA(+)_H(+) ANTIPORTER SUBUNIT F"/>
    <property type="match status" value="1"/>
</dbReference>
<keyword evidence="5 7" id="KW-1133">Transmembrane helix</keyword>
<dbReference type="InterPro" id="IPR007208">
    <property type="entry name" value="MrpF/PhaF-like"/>
</dbReference>
<dbReference type="EMBL" id="DTCK01000007">
    <property type="protein sequence ID" value="HGQ35144.1"/>
    <property type="molecule type" value="Genomic_DNA"/>
</dbReference>
<keyword evidence="4 7" id="KW-0812">Transmembrane</keyword>
<accession>A0A7C4JKR1</accession>
<dbReference type="GO" id="GO:0015385">
    <property type="term" value="F:sodium:proton antiporter activity"/>
    <property type="evidence" value="ECO:0007669"/>
    <property type="project" value="TreeGrafter"/>
</dbReference>
<keyword evidence="3" id="KW-1003">Cell membrane</keyword>
<keyword evidence="2" id="KW-0813">Transport</keyword>
<protein>
    <submittedName>
        <fullName evidence="9">pH regulation protein F</fullName>
    </submittedName>
</protein>
<evidence type="ECO:0000256" key="7">
    <source>
        <dbReference type="SAM" id="Phobius"/>
    </source>
</evidence>
<evidence type="ECO:0000256" key="2">
    <source>
        <dbReference type="ARBA" id="ARBA00022448"/>
    </source>
</evidence>
<evidence type="ECO:0000256" key="6">
    <source>
        <dbReference type="ARBA" id="ARBA00023136"/>
    </source>
</evidence>
<feature type="transmembrane region" description="Helical" evidence="7">
    <location>
        <begin position="29"/>
        <end position="53"/>
    </location>
</feature>
<dbReference type="GO" id="GO:0005886">
    <property type="term" value="C:plasma membrane"/>
    <property type="evidence" value="ECO:0007669"/>
    <property type="project" value="UniProtKB-SubCell"/>
</dbReference>
<comment type="caution">
    <text evidence="9">The sequence shown here is derived from an EMBL/GenBank/DDBJ whole genome shotgun (WGS) entry which is preliminary data.</text>
</comment>
<gene>
    <name evidence="9" type="ORF">ENU08_05595</name>
    <name evidence="8" type="ORF">ENU41_00485</name>
</gene>
<evidence type="ECO:0000256" key="1">
    <source>
        <dbReference type="ARBA" id="ARBA00004651"/>
    </source>
</evidence>
<name>A0A7C4JKR1_9CREN</name>